<feature type="transmembrane region" description="Helical" evidence="2">
    <location>
        <begin position="412"/>
        <end position="433"/>
    </location>
</feature>
<feature type="region of interest" description="Disordered" evidence="1">
    <location>
        <begin position="1"/>
        <end position="41"/>
    </location>
</feature>
<feature type="transmembrane region" description="Helical" evidence="2">
    <location>
        <begin position="776"/>
        <end position="795"/>
    </location>
</feature>
<keyword evidence="2" id="KW-0812">Transmembrane</keyword>
<keyword evidence="4" id="KW-1185">Reference proteome</keyword>
<name>A0ABW9QY32_9ACTN</name>
<organism evidence="3 4">
    <name type="scientific">Acidiferrimicrobium australe</name>
    <dbReference type="NCBI Taxonomy" id="2664430"/>
    <lineage>
        <taxon>Bacteria</taxon>
        <taxon>Bacillati</taxon>
        <taxon>Actinomycetota</taxon>
        <taxon>Acidimicrobiia</taxon>
        <taxon>Acidimicrobiales</taxon>
        <taxon>Acidimicrobiaceae</taxon>
        <taxon>Acidiferrimicrobium</taxon>
    </lineage>
</organism>
<dbReference type="EMBL" id="WJHE01001063">
    <property type="protein sequence ID" value="MST34546.1"/>
    <property type="molecule type" value="Genomic_DNA"/>
</dbReference>
<feature type="compositionally biased region" description="Low complexity" evidence="1">
    <location>
        <begin position="29"/>
        <end position="41"/>
    </location>
</feature>
<feature type="transmembrane region" description="Helical" evidence="2">
    <location>
        <begin position="370"/>
        <end position="392"/>
    </location>
</feature>
<feature type="transmembrane region" description="Helical" evidence="2">
    <location>
        <begin position="210"/>
        <end position="228"/>
    </location>
</feature>
<feature type="transmembrane region" description="Helical" evidence="2">
    <location>
        <begin position="117"/>
        <end position="140"/>
    </location>
</feature>
<evidence type="ECO:0000313" key="4">
    <source>
        <dbReference type="Proteomes" id="UP000437736"/>
    </source>
</evidence>
<accession>A0ABW9QY32</accession>
<keyword evidence="2" id="KW-1133">Transmembrane helix</keyword>
<feature type="transmembrane region" description="Helical" evidence="2">
    <location>
        <begin position="235"/>
        <end position="267"/>
    </location>
</feature>
<feature type="transmembrane region" description="Helical" evidence="2">
    <location>
        <begin position="341"/>
        <end position="358"/>
    </location>
</feature>
<evidence type="ECO:0000256" key="1">
    <source>
        <dbReference type="SAM" id="MobiDB-lite"/>
    </source>
</evidence>
<comment type="caution">
    <text evidence="3">The sequence shown here is derived from an EMBL/GenBank/DDBJ whole genome shotgun (WGS) entry which is preliminary data.</text>
</comment>
<dbReference type="Proteomes" id="UP000437736">
    <property type="component" value="Unassembled WGS sequence"/>
</dbReference>
<feature type="non-terminal residue" evidence="3">
    <location>
        <position position="828"/>
    </location>
</feature>
<evidence type="ECO:0000256" key="2">
    <source>
        <dbReference type="SAM" id="Phobius"/>
    </source>
</evidence>
<gene>
    <name evidence="3" type="ORF">GHK86_17685</name>
</gene>
<evidence type="ECO:0000313" key="3">
    <source>
        <dbReference type="EMBL" id="MST34546.1"/>
    </source>
</evidence>
<feature type="transmembrane region" description="Helical" evidence="2">
    <location>
        <begin position="56"/>
        <end position="74"/>
    </location>
</feature>
<reference evidence="3 4" key="1">
    <citation type="submission" date="2019-11" db="EMBL/GenBank/DDBJ databases">
        <title>Acidiferrimicrobium australis gen. nov., sp. nov., an acidophilic and obligately heterotrophic, member of the Actinobacteria that catalyses dissimilatory oxido- reduction of iron isolated from metal-rich acidic water in Chile.</title>
        <authorList>
            <person name="Gonzalez D."/>
            <person name="Huber K."/>
            <person name="Hedrich S."/>
            <person name="Rojas-Villalobos C."/>
            <person name="Quatrini R."/>
            <person name="Dinamarca M.A."/>
            <person name="Schwarz A."/>
            <person name="Canales C."/>
            <person name="Nancucheo I."/>
        </authorList>
    </citation>
    <scope>NUCLEOTIDE SEQUENCE [LARGE SCALE GENOMIC DNA]</scope>
    <source>
        <strain evidence="3 4">USS-CCA1</strain>
    </source>
</reference>
<proteinExistence type="predicted"/>
<protein>
    <recommendedName>
        <fullName evidence="5">Membrane protein 6-pyruvoyl-tetrahydropterin synthase-related domain-containing protein</fullName>
    </recommendedName>
</protein>
<sequence>MTQLSPPGVRSRRARWRSSGTGGGEDDTPTPAGPVAGAGPGDPDASGLVGRLRADSVVTLLVVVACVVFVFVQLQPSQLLRDTTPAGGDMGAHVWLPAYLKRVLLPHGQLFGWTMDWYAGFPALTYYFPLPMVAIALTSYVLPYDIAFKLVTASGLIMLPVACWALGRLARIRFPGPACLAAASLPYLFGREYSIYGGNIASTMAGEFSFSVSLAFAVLFLGLVARGLRTGRGRILAALVLGACGLSHVLPLFFAIVGSLALLALQFSVRRTVWLATVGVVGGLLIAFWALPFEYRLPYATNMGYGKITAYIATLFPKGDLWLFILAAIGATLAFTRANLIGRWLAVMTGVCALVFVATPASRLWNARALPFWFLCLYLLAGIAFAEAGSAVTEAIVAQRNRDRAPSAAAASPWRFVAVPIVTLLVALGWVGYPLRILPGGKVLANGDYSWAGIASSDNSYIHDWVHWNYSGYQSAGKSSRATYFALIRTMRRIGATDGCGRSMYEYEPAINDMGTPDALMLLPYWTKGCISTMEGLYYESSATTPYHFLDAAELSTQPSNPMRGLDYPSQPDVTLGIEHLQMFGVRYFLAVSPTIEAQAARNPSLKLLASVGPYPTDVTNGNQTTVQRQTWKIYEVRNAPLVSPLANQPVVVPHTLATATTWLHLSESWYLDPARWNVYLAAAGPKSWARVPAGDTTPPVHPEPHTTVRDVHLHEESLSFDVSRVGVPVVVKVSYFPNWHVQGASGIYRVTPNLMVVVPTSHHVSLTYGSTPVDWIGIGLSVLGLIALVLMWRFPVGRWVAPDGSVVDAAAPRRRAAHTRRRPPTGG</sequence>
<feature type="transmembrane region" description="Helical" evidence="2">
    <location>
        <begin position="311"/>
        <end position="335"/>
    </location>
</feature>
<keyword evidence="2" id="KW-0472">Membrane</keyword>
<feature type="transmembrane region" description="Helical" evidence="2">
    <location>
        <begin position="273"/>
        <end position="291"/>
    </location>
</feature>
<evidence type="ECO:0008006" key="5">
    <source>
        <dbReference type="Google" id="ProtNLM"/>
    </source>
</evidence>
<feature type="transmembrane region" description="Helical" evidence="2">
    <location>
        <begin position="146"/>
        <end position="167"/>
    </location>
</feature>